<evidence type="ECO:0000256" key="1">
    <source>
        <dbReference type="ARBA" id="ARBA00022485"/>
    </source>
</evidence>
<dbReference type="GO" id="GO:0046872">
    <property type="term" value="F:metal ion binding"/>
    <property type="evidence" value="ECO:0007669"/>
    <property type="project" value="UniProtKB-KW"/>
</dbReference>
<feature type="domain" description="Nitrite/Sulfite reductase ferredoxin-like" evidence="8">
    <location>
        <begin position="240"/>
        <end position="295"/>
    </location>
</feature>
<dbReference type="Pfam" id="PF03460">
    <property type="entry name" value="NIR_SIR_ferr"/>
    <property type="match status" value="2"/>
</dbReference>
<dbReference type="RefSeq" id="WP_271167780.1">
    <property type="nucleotide sequence ID" value="NZ_BSFI01000006.1"/>
</dbReference>
<evidence type="ECO:0000256" key="5">
    <source>
        <dbReference type="ARBA" id="ARBA00023004"/>
    </source>
</evidence>
<evidence type="ECO:0000313" key="10">
    <source>
        <dbReference type="Proteomes" id="UP001143372"/>
    </source>
</evidence>
<evidence type="ECO:0000256" key="3">
    <source>
        <dbReference type="ARBA" id="ARBA00022723"/>
    </source>
</evidence>
<dbReference type="PANTHER" id="PTHR32439">
    <property type="entry name" value="FERREDOXIN--NITRITE REDUCTASE, CHLOROPLASTIC"/>
    <property type="match status" value="1"/>
</dbReference>
<evidence type="ECO:0000313" key="9">
    <source>
        <dbReference type="EMBL" id="GLK67528.1"/>
    </source>
</evidence>
<dbReference type="InterPro" id="IPR005117">
    <property type="entry name" value="NiRdtase/SiRdtase_haem-b_fer"/>
</dbReference>
<evidence type="ECO:0000256" key="2">
    <source>
        <dbReference type="ARBA" id="ARBA00022617"/>
    </source>
</evidence>
<dbReference type="Pfam" id="PF01077">
    <property type="entry name" value="NIR_SIR"/>
    <property type="match status" value="1"/>
</dbReference>
<dbReference type="SUPFAM" id="SSF55124">
    <property type="entry name" value="Nitrite/Sulfite reductase N-terminal domain-like"/>
    <property type="match status" value="2"/>
</dbReference>
<gene>
    <name evidence="9" type="ORF">GCM10008179_11660</name>
</gene>
<protein>
    <submittedName>
        <fullName evidence="9">Oxidoreductase</fullName>
    </submittedName>
</protein>
<dbReference type="Proteomes" id="UP001143372">
    <property type="component" value="Unassembled WGS sequence"/>
</dbReference>
<organism evidence="9 10">
    <name type="scientific">Hansschlegelia plantiphila</name>
    <dbReference type="NCBI Taxonomy" id="374655"/>
    <lineage>
        <taxon>Bacteria</taxon>
        <taxon>Pseudomonadati</taxon>
        <taxon>Pseudomonadota</taxon>
        <taxon>Alphaproteobacteria</taxon>
        <taxon>Hyphomicrobiales</taxon>
        <taxon>Methylopilaceae</taxon>
        <taxon>Hansschlegelia</taxon>
    </lineage>
</organism>
<dbReference type="Gene3D" id="3.30.413.10">
    <property type="entry name" value="Sulfite Reductase Hemoprotein, domain 1"/>
    <property type="match status" value="2"/>
</dbReference>
<keyword evidence="1" id="KW-0004">4Fe-4S</keyword>
<name>A0A9W6MV32_9HYPH</name>
<dbReference type="InterPro" id="IPR036136">
    <property type="entry name" value="Nit/Sulf_reduc_fer-like_dom_sf"/>
</dbReference>
<evidence type="ECO:0000256" key="6">
    <source>
        <dbReference type="ARBA" id="ARBA00023014"/>
    </source>
</evidence>
<dbReference type="InterPro" id="IPR006067">
    <property type="entry name" value="NO2/SO3_Rdtase_4Fe4S_dom"/>
</dbReference>
<keyword evidence="2" id="KW-0349">Heme</keyword>
<dbReference type="PANTHER" id="PTHR32439:SF9">
    <property type="entry name" value="BLR3264 PROTEIN"/>
    <property type="match status" value="1"/>
</dbReference>
<dbReference type="SUPFAM" id="SSF56014">
    <property type="entry name" value="Nitrite and sulphite reductase 4Fe-4S domain-like"/>
    <property type="match status" value="2"/>
</dbReference>
<feature type="domain" description="Nitrite/sulphite reductase 4Fe-4S" evidence="7">
    <location>
        <begin position="85"/>
        <end position="166"/>
    </location>
</feature>
<keyword evidence="6" id="KW-0411">Iron-sulfur</keyword>
<dbReference type="GO" id="GO:0016491">
    <property type="term" value="F:oxidoreductase activity"/>
    <property type="evidence" value="ECO:0007669"/>
    <property type="project" value="UniProtKB-KW"/>
</dbReference>
<keyword evidence="5" id="KW-0408">Iron</keyword>
<evidence type="ECO:0000259" key="8">
    <source>
        <dbReference type="Pfam" id="PF03460"/>
    </source>
</evidence>
<accession>A0A9W6MV32</accession>
<proteinExistence type="predicted"/>
<dbReference type="NCBIfam" id="TIGR02435">
    <property type="entry name" value="CobG"/>
    <property type="match status" value="1"/>
</dbReference>
<reference evidence="9" key="1">
    <citation type="journal article" date="2014" name="Int. J. Syst. Evol. Microbiol.">
        <title>Complete genome sequence of Corynebacterium casei LMG S-19264T (=DSM 44701T), isolated from a smear-ripened cheese.</title>
        <authorList>
            <consortium name="US DOE Joint Genome Institute (JGI-PGF)"/>
            <person name="Walter F."/>
            <person name="Albersmeier A."/>
            <person name="Kalinowski J."/>
            <person name="Ruckert C."/>
        </authorList>
    </citation>
    <scope>NUCLEOTIDE SEQUENCE</scope>
    <source>
        <strain evidence="9">VKM B-2347</strain>
    </source>
</reference>
<evidence type="ECO:0000256" key="4">
    <source>
        <dbReference type="ARBA" id="ARBA00023002"/>
    </source>
</evidence>
<comment type="caution">
    <text evidence="9">The sequence shown here is derived from an EMBL/GenBank/DDBJ whole genome shotgun (WGS) entry which is preliminary data.</text>
</comment>
<dbReference type="GO" id="GO:0020037">
    <property type="term" value="F:heme binding"/>
    <property type="evidence" value="ECO:0007669"/>
    <property type="project" value="InterPro"/>
</dbReference>
<dbReference type="InterPro" id="IPR045854">
    <property type="entry name" value="NO2/SO3_Rdtase_4Fe4S_sf"/>
</dbReference>
<keyword evidence="4" id="KW-0560">Oxidoreductase</keyword>
<keyword evidence="10" id="KW-1185">Reference proteome</keyword>
<reference evidence="9" key="2">
    <citation type="submission" date="2023-01" db="EMBL/GenBank/DDBJ databases">
        <authorList>
            <person name="Sun Q."/>
            <person name="Evtushenko L."/>
        </authorList>
    </citation>
    <scope>NUCLEOTIDE SEQUENCE</scope>
    <source>
        <strain evidence="9">VKM B-2347</strain>
    </source>
</reference>
<dbReference type="EMBL" id="BSFI01000006">
    <property type="protein sequence ID" value="GLK67528.1"/>
    <property type="molecule type" value="Genomic_DNA"/>
</dbReference>
<dbReference type="InterPro" id="IPR012798">
    <property type="entry name" value="Cbl_synth_CobG-like"/>
</dbReference>
<dbReference type="Gene3D" id="3.90.480.10">
    <property type="entry name" value="Sulfite Reductase Hemoprotein,Domain 2"/>
    <property type="match status" value="1"/>
</dbReference>
<sequence>MAECPGVLHLAAMADGGLARLRVPGGSLSATQARVIAEAAARMGSGVIDLTNRANLQIRGLSLDAGPRLAAALFEIGLGADGPADRRRNILLDPFSGLDPAEVRDCRPLAQALDRALTQAGWIGALSPKFSFAIDGGSEAGIGAIASDVSATAVPEGVEVVFGTGAFAVTAAPEAAVSALLTIADSTARLGPDARARDLQVTATVDALCALPGVRTAPIAQRRSMSARYGAIPTRIADEAAVAVPVPVGRLDAPMLIWLADQAEAEGDGTLRLAPWSAVVLPGVARDRAAALLAGSEAVGFTPVAVAERLSVVACAGAPACERAREPAKALGAALLALAAEPGRLPASLAQVHLSACAKGCAGSSASDLLLLGASGRSGWSVHRGASPRAAQAACARLDDPNPAEILRLLAARG</sequence>
<dbReference type="InterPro" id="IPR051329">
    <property type="entry name" value="NIR_SIR_4Fe-4S"/>
</dbReference>
<dbReference type="GO" id="GO:0051539">
    <property type="term" value="F:4 iron, 4 sulfur cluster binding"/>
    <property type="evidence" value="ECO:0007669"/>
    <property type="project" value="UniProtKB-KW"/>
</dbReference>
<keyword evidence="3" id="KW-0479">Metal-binding</keyword>
<evidence type="ECO:0000259" key="7">
    <source>
        <dbReference type="Pfam" id="PF01077"/>
    </source>
</evidence>
<dbReference type="AlphaFoldDB" id="A0A9W6MV32"/>
<feature type="domain" description="Nitrite/Sulfite reductase ferredoxin-like" evidence="8">
    <location>
        <begin position="18"/>
        <end position="73"/>
    </location>
</feature>